<reference evidence="10" key="2">
    <citation type="journal article" date="2021" name="Microbiome">
        <title>Successional dynamics and alternative stable states in a saline activated sludge microbial community over 9 years.</title>
        <authorList>
            <person name="Wang Y."/>
            <person name="Ye J."/>
            <person name="Ju F."/>
            <person name="Liu L."/>
            <person name="Boyd J.A."/>
            <person name="Deng Y."/>
            <person name="Parks D.H."/>
            <person name="Jiang X."/>
            <person name="Yin X."/>
            <person name="Woodcroft B.J."/>
            <person name="Tyson G.W."/>
            <person name="Hugenholtz P."/>
            <person name="Polz M.F."/>
            <person name="Zhang T."/>
        </authorList>
    </citation>
    <scope>NUCLEOTIDE SEQUENCE</scope>
    <source>
        <strain evidence="10">HKST-UBA01</strain>
    </source>
</reference>
<dbReference type="HAMAP" id="MF_00195">
    <property type="entry name" value="GTPase_Der"/>
    <property type="match status" value="1"/>
</dbReference>
<evidence type="ECO:0000259" key="9">
    <source>
        <dbReference type="PROSITE" id="PS51712"/>
    </source>
</evidence>
<organism evidence="10 11">
    <name type="scientific">Eiseniibacteriota bacterium</name>
    <dbReference type="NCBI Taxonomy" id="2212470"/>
    <lineage>
        <taxon>Bacteria</taxon>
        <taxon>Candidatus Eiseniibacteriota</taxon>
    </lineage>
</organism>
<comment type="caution">
    <text evidence="10">The sequence shown here is derived from an EMBL/GenBank/DDBJ whole genome shotgun (WGS) entry which is preliminary data.</text>
</comment>
<dbReference type="Gene3D" id="3.30.300.20">
    <property type="match status" value="1"/>
</dbReference>
<dbReference type="GO" id="GO:0016787">
    <property type="term" value="F:hydrolase activity"/>
    <property type="evidence" value="ECO:0007669"/>
    <property type="project" value="UniProtKB-KW"/>
</dbReference>
<comment type="similarity">
    <text evidence="1 7 8">Belongs to the TRAFAC class TrmE-Era-EngA-EngB-Septin-like GTPase superfamily. EngA (Der) GTPase family.</text>
</comment>
<evidence type="ECO:0000256" key="8">
    <source>
        <dbReference type="RuleBase" id="RU004481"/>
    </source>
</evidence>
<accession>A0A956M379</accession>
<evidence type="ECO:0000256" key="2">
    <source>
        <dbReference type="ARBA" id="ARBA00020953"/>
    </source>
</evidence>
<evidence type="ECO:0000256" key="3">
    <source>
        <dbReference type="ARBA" id="ARBA00022517"/>
    </source>
</evidence>
<dbReference type="NCBIfam" id="TIGR03594">
    <property type="entry name" value="GTPase_EngA"/>
    <property type="match status" value="1"/>
</dbReference>
<feature type="domain" description="EngA-type G" evidence="9">
    <location>
        <begin position="4"/>
        <end position="168"/>
    </location>
</feature>
<dbReference type="NCBIfam" id="TIGR00231">
    <property type="entry name" value="small_GTP"/>
    <property type="match status" value="2"/>
</dbReference>
<proteinExistence type="inferred from homology"/>
<evidence type="ECO:0000256" key="4">
    <source>
        <dbReference type="ARBA" id="ARBA00022737"/>
    </source>
</evidence>
<dbReference type="EMBL" id="JAGQHR010000552">
    <property type="protein sequence ID" value="MCA9729036.1"/>
    <property type="molecule type" value="Genomic_DNA"/>
</dbReference>
<dbReference type="SUPFAM" id="SSF52540">
    <property type="entry name" value="P-loop containing nucleoside triphosphate hydrolases"/>
    <property type="match status" value="2"/>
</dbReference>
<dbReference type="Proteomes" id="UP000697710">
    <property type="component" value="Unassembled WGS sequence"/>
</dbReference>
<evidence type="ECO:0000256" key="6">
    <source>
        <dbReference type="ARBA" id="ARBA00023134"/>
    </source>
</evidence>
<dbReference type="InterPro" id="IPR006073">
    <property type="entry name" value="GTP-bd"/>
</dbReference>
<dbReference type="AlphaFoldDB" id="A0A956M379"/>
<dbReference type="InterPro" id="IPR032859">
    <property type="entry name" value="KH_dom-like"/>
</dbReference>
<name>A0A956M379_UNCEI</name>
<evidence type="ECO:0000256" key="5">
    <source>
        <dbReference type="ARBA" id="ARBA00022741"/>
    </source>
</evidence>
<dbReference type="CDD" id="cd01894">
    <property type="entry name" value="EngA1"/>
    <property type="match status" value="1"/>
</dbReference>
<feature type="non-terminal residue" evidence="10">
    <location>
        <position position="443"/>
    </location>
</feature>
<dbReference type="PROSITE" id="PS51712">
    <property type="entry name" value="G_ENGA"/>
    <property type="match status" value="2"/>
</dbReference>
<dbReference type="InterPro" id="IPR005225">
    <property type="entry name" value="Small_GTP-bd"/>
</dbReference>
<dbReference type="SMART" id="SM00382">
    <property type="entry name" value="AAA"/>
    <property type="match status" value="2"/>
</dbReference>
<keyword evidence="6 8" id="KW-0342">GTP-binding</keyword>
<evidence type="ECO:0000256" key="7">
    <source>
        <dbReference type="PROSITE-ProRule" id="PRU01049"/>
    </source>
</evidence>
<dbReference type="InterPro" id="IPR016484">
    <property type="entry name" value="GTPase_Der"/>
</dbReference>
<evidence type="ECO:0000313" key="10">
    <source>
        <dbReference type="EMBL" id="MCA9729036.1"/>
    </source>
</evidence>
<evidence type="ECO:0000256" key="1">
    <source>
        <dbReference type="ARBA" id="ARBA00008279"/>
    </source>
</evidence>
<sequence length="443" mass="49493">MPLPVVAVVGRPNVGKSTLFNRLIGARLAVVDDTPGVTRDRLVRRADWNGLEFHLVDTGGWVPEADDVMDHRILEQVLEAVRICDLVLFVVDVRAGVQPHDRVIARELFKLDLPVLLAGNKADHDRLDADALEFLELGWETIFPIAAAEGRGVADLLDAAVARLRSAPPRSVNTRAGLGGENGVRVTLVGRPNVGKSSLANLLLGEERMIVDNQPGTTRDAVDAPFRYHGHDLILVDTAGMRRRVESQPAYEFYATLRAMRALDRSDIAVLVLDATEPITRQDARIGSLIEEARTGVVIAVNKWDLLEKDERTMGDWVRRIQEHLPFLAFAPIVFISALTHQRIHRLPEVVMTAYENTRREIGTADLNRVLERATDHNPPRSRGSGQRPIRIYYATQVRTAPPTVALFVSEPARMAHDYLRYLVGKFREEFPLEGSPLRLVMR</sequence>
<dbReference type="PRINTS" id="PR00326">
    <property type="entry name" value="GTP1OBG"/>
</dbReference>
<dbReference type="PANTHER" id="PTHR43834">
    <property type="entry name" value="GTPASE DER"/>
    <property type="match status" value="1"/>
</dbReference>
<gene>
    <name evidence="10" type="primary">der</name>
    <name evidence="10" type="ORF">KC729_15200</name>
</gene>
<dbReference type="InterPro" id="IPR027417">
    <property type="entry name" value="P-loop_NTPase"/>
</dbReference>
<keyword evidence="3" id="KW-0690">Ribosome biogenesis</keyword>
<dbReference type="FunFam" id="3.40.50.300:FF:000040">
    <property type="entry name" value="GTPase Der"/>
    <property type="match status" value="1"/>
</dbReference>
<dbReference type="InterPro" id="IPR003593">
    <property type="entry name" value="AAA+_ATPase"/>
</dbReference>
<keyword evidence="5 8" id="KW-0547">Nucleotide-binding</keyword>
<dbReference type="Pfam" id="PF01926">
    <property type="entry name" value="MMR_HSR1"/>
    <property type="match status" value="2"/>
</dbReference>
<dbReference type="Gene3D" id="3.40.50.300">
    <property type="entry name" value="P-loop containing nucleotide triphosphate hydrolases"/>
    <property type="match status" value="2"/>
</dbReference>
<evidence type="ECO:0000313" key="11">
    <source>
        <dbReference type="Proteomes" id="UP000697710"/>
    </source>
</evidence>
<dbReference type="Pfam" id="PF14714">
    <property type="entry name" value="KH_dom-like"/>
    <property type="match status" value="1"/>
</dbReference>
<dbReference type="InterPro" id="IPR031166">
    <property type="entry name" value="G_ENGA"/>
</dbReference>
<keyword evidence="4 8" id="KW-0677">Repeat</keyword>
<protein>
    <recommendedName>
        <fullName evidence="2 8">GTPase Der</fullName>
    </recommendedName>
</protein>
<feature type="domain" description="EngA-type G" evidence="9">
    <location>
        <begin position="184"/>
        <end position="359"/>
    </location>
</feature>
<dbReference type="GO" id="GO:0043022">
    <property type="term" value="F:ribosome binding"/>
    <property type="evidence" value="ECO:0007669"/>
    <property type="project" value="TreeGrafter"/>
</dbReference>
<keyword evidence="10" id="KW-0378">Hydrolase</keyword>
<dbReference type="GO" id="GO:0042254">
    <property type="term" value="P:ribosome biogenesis"/>
    <property type="evidence" value="ECO:0007669"/>
    <property type="project" value="UniProtKB-KW"/>
</dbReference>
<dbReference type="InterPro" id="IPR015946">
    <property type="entry name" value="KH_dom-like_a/b"/>
</dbReference>
<reference evidence="10" key="1">
    <citation type="submission" date="2020-04" db="EMBL/GenBank/DDBJ databases">
        <authorList>
            <person name="Zhang T."/>
        </authorList>
    </citation>
    <scope>NUCLEOTIDE SEQUENCE</scope>
    <source>
        <strain evidence="10">HKST-UBA01</strain>
    </source>
</reference>
<dbReference type="PANTHER" id="PTHR43834:SF6">
    <property type="entry name" value="GTPASE DER"/>
    <property type="match status" value="1"/>
</dbReference>
<dbReference type="GO" id="GO:0005525">
    <property type="term" value="F:GTP binding"/>
    <property type="evidence" value="ECO:0007669"/>
    <property type="project" value="UniProtKB-KW"/>
</dbReference>
<dbReference type="CDD" id="cd01895">
    <property type="entry name" value="EngA2"/>
    <property type="match status" value="1"/>
</dbReference>
<dbReference type="PIRSF" id="PIRSF006485">
    <property type="entry name" value="GTP-binding_EngA"/>
    <property type="match status" value="1"/>
</dbReference>
<comment type="function">
    <text evidence="8">GTPase that plays an essential role in the late steps of ribosome biogenesis.</text>
</comment>